<feature type="domain" description="Glycosyltransferase 2-like" evidence="3">
    <location>
        <begin position="33"/>
        <end position="154"/>
    </location>
</feature>
<dbReference type="AlphaFoldDB" id="A0A2T4UC77"/>
<name>A0A2T4UC77_9ACTN</name>
<dbReference type="Proteomes" id="UP000240739">
    <property type="component" value="Unassembled WGS sequence"/>
</dbReference>
<comment type="similarity">
    <text evidence="1">Belongs to the glycosyltransferase 2 family.</text>
</comment>
<evidence type="ECO:0000313" key="4">
    <source>
        <dbReference type="EMBL" id="PTL54820.1"/>
    </source>
</evidence>
<feature type="compositionally biased region" description="Polar residues" evidence="2">
    <location>
        <begin position="1"/>
        <end position="10"/>
    </location>
</feature>
<dbReference type="CDD" id="cd04179">
    <property type="entry name" value="DPM_DPG-synthase_like"/>
    <property type="match status" value="1"/>
</dbReference>
<dbReference type="InterPro" id="IPR050256">
    <property type="entry name" value="Glycosyltransferase_2"/>
</dbReference>
<comment type="caution">
    <text evidence="4">The sequence shown here is derived from an EMBL/GenBank/DDBJ whole genome shotgun (WGS) entry which is preliminary data.</text>
</comment>
<accession>A0A2T4UC77</accession>
<dbReference type="EMBL" id="PYYB01000004">
    <property type="protein sequence ID" value="PTL54820.1"/>
    <property type="molecule type" value="Genomic_DNA"/>
</dbReference>
<dbReference type="InterPro" id="IPR001173">
    <property type="entry name" value="Glyco_trans_2-like"/>
</dbReference>
<dbReference type="PANTHER" id="PTHR48090:SF7">
    <property type="entry name" value="RFBJ PROTEIN"/>
    <property type="match status" value="1"/>
</dbReference>
<dbReference type="Gene3D" id="3.90.550.10">
    <property type="entry name" value="Spore Coat Polysaccharide Biosynthesis Protein SpsA, Chain A"/>
    <property type="match status" value="1"/>
</dbReference>
<sequence>MISSTRTTDVGGQPRLRPSITGRTTIEDPVRVSVIIPTLNEAENLPHVLSRLPKVHEVIVVDGHSTDDTVEVARRLRPDVVVVDEQRRGKGAALAAGFAAATGDIIVMLDADGSADGAEIPRFVEALLYGADFAKGTRFAHGGGSIDITPIRRAGNLALSGLTNRVHGTRYTDLCYGYNAFWTRCLPALDVDCDGFEVETLINIRIQRAGLNVVEVPSFEFGRLHGSSNLRAVRDGFRVLGTIFRERQRVPAEAAAA</sequence>
<gene>
    <name evidence="4" type="ORF">C7Y72_19730</name>
</gene>
<dbReference type="GO" id="GO:0016740">
    <property type="term" value="F:transferase activity"/>
    <property type="evidence" value="ECO:0007669"/>
    <property type="project" value="UniProtKB-KW"/>
</dbReference>
<evidence type="ECO:0000256" key="1">
    <source>
        <dbReference type="ARBA" id="ARBA00006739"/>
    </source>
</evidence>
<proteinExistence type="inferred from homology"/>
<protein>
    <submittedName>
        <fullName evidence="4">Glycosyl transferase</fullName>
    </submittedName>
</protein>
<feature type="region of interest" description="Disordered" evidence="2">
    <location>
        <begin position="1"/>
        <end position="21"/>
    </location>
</feature>
<dbReference type="SUPFAM" id="SSF53448">
    <property type="entry name" value="Nucleotide-diphospho-sugar transferases"/>
    <property type="match status" value="1"/>
</dbReference>
<keyword evidence="5" id="KW-1185">Reference proteome</keyword>
<dbReference type="PANTHER" id="PTHR48090">
    <property type="entry name" value="UNDECAPRENYL-PHOSPHATE 4-DEOXY-4-FORMAMIDO-L-ARABINOSE TRANSFERASE-RELATED"/>
    <property type="match status" value="1"/>
</dbReference>
<evidence type="ECO:0000256" key="2">
    <source>
        <dbReference type="SAM" id="MobiDB-lite"/>
    </source>
</evidence>
<organism evidence="4 5">
    <name type="scientific">Paraconexibacter algicola</name>
    <dbReference type="NCBI Taxonomy" id="2133960"/>
    <lineage>
        <taxon>Bacteria</taxon>
        <taxon>Bacillati</taxon>
        <taxon>Actinomycetota</taxon>
        <taxon>Thermoleophilia</taxon>
        <taxon>Solirubrobacterales</taxon>
        <taxon>Paraconexibacteraceae</taxon>
        <taxon>Paraconexibacter</taxon>
    </lineage>
</organism>
<reference evidence="4 5" key="1">
    <citation type="submission" date="2018-03" db="EMBL/GenBank/DDBJ databases">
        <title>Aquarubrobacter algicola gen. nov., sp. nov., a novel actinobacterium isolated from shallow eutrophic lake during the end of cyanobacterial harmful algal blooms.</title>
        <authorList>
            <person name="Chun S.J."/>
        </authorList>
    </citation>
    <scope>NUCLEOTIDE SEQUENCE [LARGE SCALE GENOMIC DNA]</scope>
    <source>
        <strain evidence="4 5">Seoho-28</strain>
    </source>
</reference>
<evidence type="ECO:0000259" key="3">
    <source>
        <dbReference type="Pfam" id="PF00535"/>
    </source>
</evidence>
<dbReference type="InterPro" id="IPR029044">
    <property type="entry name" value="Nucleotide-diphossugar_trans"/>
</dbReference>
<dbReference type="Pfam" id="PF00535">
    <property type="entry name" value="Glycos_transf_2"/>
    <property type="match status" value="1"/>
</dbReference>
<dbReference type="RefSeq" id="WP_107570920.1">
    <property type="nucleotide sequence ID" value="NZ_PYYB01000004.1"/>
</dbReference>
<dbReference type="OrthoDB" id="3177103at2"/>
<keyword evidence="4" id="KW-0808">Transferase</keyword>
<evidence type="ECO:0000313" key="5">
    <source>
        <dbReference type="Proteomes" id="UP000240739"/>
    </source>
</evidence>